<evidence type="ECO:0000256" key="3">
    <source>
        <dbReference type="ARBA" id="ARBA00022670"/>
    </source>
</evidence>
<evidence type="ECO:0000256" key="11">
    <source>
        <dbReference type="SAM" id="SignalP"/>
    </source>
</evidence>
<dbReference type="EC" id="3.4.21.4" evidence="10"/>
<dbReference type="Pfam" id="PF00089">
    <property type="entry name" value="Trypsin"/>
    <property type="match status" value="1"/>
</dbReference>
<gene>
    <name evidence="14" type="primary">LOC108010751</name>
</gene>
<evidence type="ECO:0000313" key="14">
    <source>
        <dbReference type="RefSeq" id="XP_016931170.3"/>
    </source>
</evidence>
<dbReference type="GO" id="GO:0004252">
    <property type="term" value="F:serine-type endopeptidase activity"/>
    <property type="evidence" value="ECO:0007669"/>
    <property type="project" value="UniProtKB-EC"/>
</dbReference>
<evidence type="ECO:0000256" key="6">
    <source>
        <dbReference type="ARBA" id="ARBA00022825"/>
    </source>
</evidence>
<keyword evidence="13" id="KW-1185">Reference proteome</keyword>
<dbReference type="PRINTS" id="PR00722">
    <property type="entry name" value="CHYMOTRYPSIN"/>
</dbReference>
<comment type="subcellular location">
    <subcellularLocation>
        <location evidence="1">Secreted</location>
        <location evidence="1">Extracellular space</location>
    </subcellularLocation>
</comment>
<evidence type="ECO:0000256" key="9">
    <source>
        <dbReference type="ARBA" id="ARBA00036320"/>
    </source>
</evidence>
<keyword evidence="4 11" id="KW-0732">Signal</keyword>
<evidence type="ECO:0000256" key="2">
    <source>
        <dbReference type="ARBA" id="ARBA00007664"/>
    </source>
</evidence>
<dbReference type="SUPFAM" id="SSF50494">
    <property type="entry name" value="Trypsin-like serine proteases"/>
    <property type="match status" value="1"/>
</dbReference>
<dbReference type="InterPro" id="IPR050430">
    <property type="entry name" value="Peptidase_S1"/>
</dbReference>
<keyword evidence="7" id="KW-0865">Zymogen</keyword>
<dbReference type="PROSITE" id="PS00134">
    <property type="entry name" value="TRYPSIN_HIS"/>
    <property type="match status" value="1"/>
</dbReference>
<evidence type="ECO:0000259" key="12">
    <source>
        <dbReference type="PROSITE" id="PS50240"/>
    </source>
</evidence>
<evidence type="ECO:0000256" key="4">
    <source>
        <dbReference type="ARBA" id="ARBA00022729"/>
    </source>
</evidence>
<evidence type="ECO:0000256" key="8">
    <source>
        <dbReference type="ARBA" id="ARBA00023157"/>
    </source>
</evidence>
<keyword evidence="6" id="KW-0720">Serine protease</keyword>
<dbReference type="GO" id="GO:0005576">
    <property type="term" value="C:extracellular region"/>
    <property type="evidence" value="ECO:0007669"/>
    <property type="project" value="UniProtKB-SubCell"/>
</dbReference>
<dbReference type="InterPro" id="IPR001254">
    <property type="entry name" value="Trypsin_dom"/>
</dbReference>
<dbReference type="GeneID" id="108010751"/>
<evidence type="ECO:0000256" key="1">
    <source>
        <dbReference type="ARBA" id="ARBA00004239"/>
    </source>
</evidence>
<name>A0AB39ZAF9_DROSZ</name>
<evidence type="ECO:0000256" key="10">
    <source>
        <dbReference type="ARBA" id="ARBA00038868"/>
    </source>
</evidence>
<keyword evidence="8" id="KW-1015">Disulfide bond</keyword>
<dbReference type="InterPro" id="IPR043504">
    <property type="entry name" value="Peptidase_S1_PA_chymotrypsin"/>
</dbReference>
<dbReference type="CDD" id="cd00190">
    <property type="entry name" value="Tryp_SPc"/>
    <property type="match status" value="1"/>
</dbReference>
<keyword evidence="3" id="KW-0645">Protease</keyword>
<dbReference type="InterPro" id="IPR009003">
    <property type="entry name" value="Peptidase_S1_PA"/>
</dbReference>
<dbReference type="Gene3D" id="2.40.10.10">
    <property type="entry name" value="Trypsin-like serine proteases"/>
    <property type="match status" value="1"/>
</dbReference>
<dbReference type="InterPro" id="IPR001314">
    <property type="entry name" value="Peptidase_S1A"/>
</dbReference>
<sequence>MFIQWIFLISSVVLASSKRISERIVGGYSVPISSVPWQASIQEHGIHQCGAAIYSDQILITAAHCFPQHPYGYTVRVGSTNRNFGGQVAEIANIIVHEGHHETHNISINDIAVIKLSSRLRMDDTVRSIPLADSTPPMGSPASVSGWGRVGYNQPQSDILLETAVSISNWYSCRYSYRQIIHITKDMICASGPGRDACTFDSGGPLVSDGKLVGIVSFGRGCASPDYPGVYVNVAKYKPWILSAIQRI</sequence>
<dbReference type="RefSeq" id="XP_016931170.3">
    <property type="nucleotide sequence ID" value="XM_017075681.4"/>
</dbReference>
<dbReference type="InterPro" id="IPR018114">
    <property type="entry name" value="TRYPSIN_HIS"/>
</dbReference>
<feature type="signal peptide" evidence="11">
    <location>
        <begin position="1"/>
        <end position="17"/>
    </location>
</feature>
<proteinExistence type="inferred from homology"/>
<dbReference type="SMART" id="SM00020">
    <property type="entry name" value="Tryp_SPc"/>
    <property type="match status" value="1"/>
</dbReference>
<evidence type="ECO:0000256" key="7">
    <source>
        <dbReference type="ARBA" id="ARBA00023145"/>
    </source>
</evidence>
<protein>
    <recommendedName>
        <fullName evidence="10">trypsin</fullName>
        <ecNumber evidence="10">3.4.21.4</ecNumber>
    </recommendedName>
</protein>
<dbReference type="Proteomes" id="UP001652628">
    <property type="component" value="Chromosome 2L"/>
</dbReference>
<dbReference type="GO" id="GO:0006508">
    <property type="term" value="P:proteolysis"/>
    <property type="evidence" value="ECO:0007669"/>
    <property type="project" value="UniProtKB-KW"/>
</dbReference>
<accession>A0AB39ZAF9</accession>
<feature type="domain" description="Peptidase S1" evidence="12">
    <location>
        <begin position="24"/>
        <end position="246"/>
    </location>
</feature>
<evidence type="ECO:0000256" key="5">
    <source>
        <dbReference type="ARBA" id="ARBA00022801"/>
    </source>
</evidence>
<feature type="chain" id="PRO_5045592888" description="trypsin" evidence="11">
    <location>
        <begin position="18"/>
        <end position="248"/>
    </location>
</feature>
<keyword evidence="5" id="KW-0378">Hydrolase</keyword>
<organism evidence="13 14">
    <name type="scientific">Drosophila suzukii</name>
    <name type="common">Spotted-wing drosophila fruit fly</name>
    <dbReference type="NCBI Taxonomy" id="28584"/>
    <lineage>
        <taxon>Eukaryota</taxon>
        <taxon>Metazoa</taxon>
        <taxon>Ecdysozoa</taxon>
        <taxon>Arthropoda</taxon>
        <taxon>Hexapoda</taxon>
        <taxon>Insecta</taxon>
        <taxon>Pterygota</taxon>
        <taxon>Neoptera</taxon>
        <taxon>Endopterygota</taxon>
        <taxon>Diptera</taxon>
        <taxon>Brachycera</taxon>
        <taxon>Muscomorpha</taxon>
        <taxon>Ephydroidea</taxon>
        <taxon>Drosophilidae</taxon>
        <taxon>Drosophila</taxon>
        <taxon>Sophophora</taxon>
    </lineage>
</organism>
<dbReference type="PANTHER" id="PTHR24276">
    <property type="entry name" value="POLYSERASE-RELATED"/>
    <property type="match status" value="1"/>
</dbReference>
<reference evidence="14" key="1">
    <citation type="submission" date="2025-08" db="UniProtKB">
        <authorList>
            <consortium name="RefSeq"/>
        </authorList>
    </citation>
    <scope>IDENTIFICATION</scope>
</reference>
<comment type="similarity">
    <text evidence="2">Belongs to the peptidase S1 family.</text>
</comment>
<comment type="catalytic activity">
    <reaction evidence="9">
        <text>Preferential cleavage: Arg-|-Xaa, Lys-|-Xaa.</text>
        <dbReference type="EC" id="3.4.21.4"/>
    </reaction>
</comment>
<dbReference type="PANTHER" id="PTHR24276:SF91">
    <property type="entry name" value="AT26814P-RELATED"/>
    <property type="match status" value="1"/>
</dbReference>
<dbReference type="AlphaFoldDB" id="A0AB39ZAF9"/>
<dbReference type="PROSITE" id="PS50240">
    <property type="entry name" value="TRYPSIN_DOM"/>
    <property type="match status" value="1"/>
</dbReference>
<evidence type="ECO:0000313" key="13">
    <source>
        <dbReference type="Proteomes" id="UP001652628"/>
    </source>
</evidence>